<name>A4J844_DESRM</name>
<dbReference type="HOGENOM" id="CLU_996509_0_0_9"/>
<keyword evidence="1" id="KW-1133">Transmembrane helix</keyword>
<dbReference type="KEGG" id="drm:Dred_2743"/>
<dbReference type="Proteomes" id="UP000001556">
    <property type="component" value="Chromosome"/>
</dbReference>
<evidence type="ECO:0000313" key="3">
    <source>
        <dbReference type="Proteomes" id="UP000001556"/>
    </source>
</evidence>
<evidence type="ECO:0000313" key="2">
    <source>
        <dbReference type="EMBL" id="ABO51247.1"/>
    </source>
</evidence>
<feature type="transmembrane region" description="Helical" evidence="1">
    <location>
        <begin position="44"/>
        <end position="64"/>
    </location>
</feature>
<evidence type="ECO:0000256" key="1">
    <source>
        <dbReference type="SAM" id="Phobius"/>
    </source>
</evidence>
<dbReference type="EMBL" id="CP000612">
    <property type="protein sequence ID" value="ABO51247.1"/>
    <property type="molecule type" value="Genomic_DNA"/>
</dbReference>
<reference evidence="2 3" key="1">
    <citation type="submission" date="2007-03" db="EMBL/GenBank/DDBJ databases">
        <title>Complete sequence of Desulfotomaculum reducens MI-1.</title>
        <authorList>
            <consortium name="US DOE Joint Genome Institute"/>
            <person name="Copeland A."/>
            <person name="Lucas S."/>
            <person name="Lapidus A."/>
            <person name="Barry K."/>
            <person name="Detter J.C."/>
            <person name="Glavina del Rio T."/>
            <person name="Hammon N."/>
            <person name="Israni S."/>
            <person name="Dalin E."/>
            <person name="Tice H."/>
            <person name="Pitluck S."/>
            <person name="Sims D."/>
            <person name="Brettin T."/>
            <person name="Bruce D."/>
            <person name="Han C."/>
            <person name="Tapia R."/>
            <person name="Schmutz J."/>
            <person name="Larimer F."/>
            <person name="Land M."/>
            <person name="Hauser L."/>
            <person name="Kyrpides N."/>
            <person name="Kim E."/>
            <person name="Tebo B.M."/>
            <person name="Richardson P."/>
        </authorList>
    </citation>
    <scope>NUCLEOTIDE SEQUENCE [LARGE SCALE GENOMIC DNA]</scope>
    <source>
        <strain evidence="2 3">MI-1</strain>
    </source>
</reference>
<organism evidence="2 3">
    <name type="scientific">Desulforamulus reducens (strain ATCC BAA-1160 / DSM 100696 / MI-1)</name>
    <name type="common">Desulfotomaculum reducens</name>
    <dbReference type="NCBI Taxonomy" id="349161"/>
    <lineage>
        <taxon>Bacteria</taxon>
        <taxon>Bacillati</taxon>
        <taxon>Bacillota</taxon>
        <taxon>Clostridia</taxon>
        <taxon>Eubacteriales</taxon>
        <taxon>Peptococcaceae</taxon>
        <taxon>Desulforamulus</taxon>
    </lineage>
</organism>
<dbReference type="AlphaFoldDB" id="A4J844"/>
<accession>A4J844</accession>
<gene>
    <name evidence="2" type="ordered locus">Dred_2743</name>
</gene>
<keyword evidence="1" id="KW-0472">Membrane</keyword>
<protein>
    <recommendedName>
        <fullName evidence="4">VCBS repeat-containing protein</fullName>
    </recommendedName>
</protein>
<keyword evidence="1" id="KW-0812">Transmembrane</keyword>
<keyword evidence="3" id="KW-1185">Reference proteome</keyword>
<sequence length="309" mass="35231">MQIIFLHYVPPIYVQHFLFCYVLDGVTKCNHILRRMCMKELKTIFLIFSLTLSILMGCSAAKPADDQPKKQASKADIFIETANTHILQTVDRNISGDRTKENIILYVNRTKDGMPQSWSLVVNGIEKIKLSHEGGLYSFAEMNFVDIDGDKKEEVLLYRQSSGSAGAKGLNVYKPTEAKWQQVFSNVITTDMGQERFQVKYMGDYFVRFEDKETGLKAVIELNKKQYQGIENMLKNISTWIDPIIDYSLVDHDGDGTKEIITLQRVIGISHADTIALLKTTYKMEQGQYKLISLTLCDYNDKPLAEAKL</sequence>
<dbReference type="eggNOG" id="ENOG503469P">
    <property type="taxonomic scope" value="Bacteria"/>
</dbReference>
<proteinExistence type="predicted"/>
<evidence type="ECO:0008006" key="4">
    <source>
        <dbReference type="Google" id="ProtNLM"/>
    </source>
</evidence>